<dbReference type="AlphaFoldDB" id="A0AA41SZZ5"/>
<evidence type="ECO:0000256" key="1">
    <source>
        <dbReference type="SAM" id="MobiDB-lite"/>
    </source>
</evidence>
<gene>
    <name evidence="2" type="ORF">SUZIE_154570</name>
</gene>
<proteinExistence type="predicted"/>
<accession>A0AA41SZZ5</accession>
<sequence>MSKLIKIIRRLPCPPLLPPSPAAPGAACVLVRCRSGTSCEAAAEETPELAKADEKPKEGVKTENKDHINLKVAGQDGSVVQCKMKRQTPLSRLMKACCERQADQIPI</sequence>
<dbReference type="Proteomes" id="UP001166674">
    <property type="component" value="Unassembled WGS sequence"/>
</dbReference>
<dbReference type="Gene3D" id="3.10.20.90">
    <property type="entry name" value="Phosphatidylinositol 3-kinase Catalytic Subunit, Chain A, domain 1"/>
    <property type="match status" value="1"/>
</dbReference>
<feature type="compositionally biased region" description="Basic and acidic residues" evidence="1">
    <location>
        <begin position="48"/>
        <end position="66"/>
    </location>
</feature>
<keyword evidence="3" id="KW-1185">Reference proteome</keyword>
<evidence type="ECO:0000313" key="2">
    <source>
        <dbReference type="EMBL" id="MBZ3879765.1"/>
    </source>
</evidence>
<protein>
    <submittedName>
        <fullName evidence="2">Small ubiquitin-related modifier 2-A</fullName>
    </submittedName>
</protein>
<dbReference type="InterPro" id="IPR029071">
    <property type="entry name" value="Ubiquitin-like_domsf"/>
</dbReference>
<dbReference type="PANTHER" id="PTHR10562">
    <property type="entry name" value="SMALL UBIQUITIN-RELATED MODIFIER"/>
    <property type="match status" value="1"/>
</dbReference>
<evidence type="ECO:0000313" key="3">
    <source>
        <dbReference type="Proteomes" id="UP001166674"/>
    </source>
</evidence>
<dbReference type="EMBL" id="JAATJV010370047">
    <property type="protein sequence ID" value="MBZ3879765.1"/>
    <property type="molecule type" value="Genomic_DNA"/>
</dbReference>
<organism evidence="2 3">
    <name type="scientific">Sciurus carolinensis</name>
    <name type="common">Eastern gray squirrel</name>
    <dbReference type="NCBI Taxonomy" id="30640"/>
    <lineage>
        <taxon>Eukaryota</taxon>
        <taxon>Metazoa</taxon>
        <taxon>Chordata</taxon>
        <taxon>Craniata</taxon>
        <taxon>Vertebrata</taxon>
        <taxon>Euteleostomi</taxon>
        <taxon>Mammalia</taxon>
        <taxon>Eutheria</taxon>
        <taxon>Euarchontoglires</taxon>
        <taxon>Glires</taxon>
        <taxon>Rodentia</taxon>
        <taxon>Sciuromorpha</taxon>
        <taxon>Sciuridae</taxon>
        <taxon>Sciurinae</taxon>
        <taxon>Sciurini</taxon>
        <taxon>Sciurus</taxon>
    </lineage>
</organism>
<reference evidence="2" key="1">
    <citation type="submission" date="2020-03" db="EMBL/GenBank/DDBJ databases">
        <title>Studies in the Genomics of Life Span.</title>
        <authorList>
            <person name="Glass D."/>
        </authorList>
    </citation>
    <scope>NUCLEOTIDE SEQUENCE</scope>
    <source>
        <strain evidence="2">SUZIE</strain>
        <tissue evidence="2">Muscle</tissue>
    </source>
</reference>
<name>A0AA41SZZ5_SCICA</name>
<comment type="caution">
    <text evidence="2">The sequence shown here is derived from an EMBL/GenBank/DDBJ whole genome shotgun (WGS) entry which is preliminary data.</text>
</comment>
<feature type="region of interest" description="Disordered" evidence="1">
    <location>
        <begin position="45"/>
        <end position="66"/>
    </location>
</feature>
<dbReference type="SUPFAM" id="SSF54236">
    <property type="entry name" value="Ubiquitin-like"/>
    <property type="match status" value="1"/>
</dbReference>